<reference evidence="3" key="1">
    <citation type="journal article" date="2019" name="Int. J. Syst. Evol. Microbiol.">
        <title>The Global Catalogue of Microorganisms (GCM) 10K type strain sequencing project: providing services to taxonomists for standard genome sequencing and annotation.</title>
        <authorList>
            <consortium name="The Broad Institute Genomics Platform"/>
            <consortium name="The Broad Institute Genome Sequencing Center for Infectious Disease"/>
            <person name="Wu L."/>
            <person name="Ma J."/>
        </authorList>
    </citation>
    <scope>NUCLEOTIDE SEQUENCE [LARGE SCALE GENOMIC DNA]</scope>
    <source>
        <strain evidence="3">TBRC 1276</strain>
    </source>
</reference>
<feature type="domain" description="HEPN" evidence="1">
    <location>
        <begin position="31"/>
        <end position="139"/>
    </location>
</feature>
<proteinExistence type="predicted"/>
<dbReference type="RefSeq" id="WP_379526989.1">
    <property type="nucleotide sequence ID" value="NZ_JBHSBI010000002.1"/>
</dbReference>
<dbReference type="InterPro" id="IPR007842">
    <property type="entry name" value="HEPN_dom"/>
</dbReference>
<dbReference type="EMBL" id="JBHSBI010000002">
    <property type="protein sequence ID" value="MFC4006347.1"/>
    <property type="molecule type" value="Genomic_DNA"/>
</dbReference>
<accession>A0ABV8FX55</accession>
<dbReference type="Proteomes" id="UP001595851">
    <property type="component" value="Unassembled WGS sequence"/>
</dbReference>
<keyword evidence="3" id="KW-1185">Reference proteome</keyword>
<evidence type="ECO:0000313" key="3">
    <source>
        <dbReference type="Proteomes" id="UP001595851"/>
    </source>
</evidence>
<dbReference type="Pfam" id="PF05168">
    <property type="entry name" value="HEPN"/>
    <property type="match status" value="1"/>
</dbReference>
<protein>
    <submittedName>
        <fullName evidence="2">HEPN domain-containing protein</fullName>
    </submittedName>
</protein>
<sequence length="160" mass="17559">MRWSRGEALVERLLAEGRLQKVTGSAADGTDWVERARRTLQTAQGIADDPDSAFILSYDAARHACTAVLAHQGLRPTTAGGHYVVEEVLRAQFGAAFREFGALRRRRNEIEYPMRPGDDVEQAEAEAAIATTERLIDAVVGVNHGAQYLGLITRTPSPWT</sequence>
<gene>
    <name evidence="2" type="ORF">ACFOY2_03885</name>
</gene>
<evidence type="ECO:0000259" key="1">
    <source>
        <dbReference type="Pfam" id="PF05168"/>
    </source>
</evidence>
<dbReference type="Gene3D" id="1.20.120.330">
    <property type="entry name" value="Nucleotidyltransferases domain 2"/>
    <property type="match status" value="1"/>
</dbReference>
<organism evidence="2 3">
    <name type="scientific">Nonomuraea purpurea</name>
    <dbReference type="NCBI Taxonomy" id="1849276"/>
    <lineage>
        <taxon>Bacteria</taxon>
        <taxon>Bacillati</taxon>
        <taxon>Actinomycetota</taxon>
        <taxon>Actinomycetes</taxon>
        <taxon>Streptosporangiales</taxon>
        <taxon>Streptosporangiaceae</taxon>
        <taxon>Nonomuraea</taxon>
    </lineage>
</organism>
<comment type="caution">
    <text evidence="2">The sequence shown here is derived from an EMBL/GenBank/DDBJ whole genome shotgun (WGS) entry which is preliminary data.</text>
</comment>
<name>A0ABV8FX55_9ACTN</name>
<evidence type="ECO:0000313" key="2">
    <source>
        <dbReference type="EMBL" id="MFC4006347.1"/>
    </source>
</evidence>